<protein>
    <submittedName>
        <fullName evidence="7">DUF1778 domain-containing protein</fullName>
    </submittedName>
</protein>
<evidence type="ECO:0000256" key="4">
    <source>
        <dbReference type="ARBA" id="ARBA00023125"/>
    </source>
</evidence>
<comment type="caution">
    <text evidence="7">The sequence shown here is derived from an EMBL/GenBank/DDBJ whole genome shotgun (WGS) entry which is preliminary data.</text>
</comment>
<dbReference type="SUPFAM" id="SSF47598">
    <property type="entry name" value="Ribbon-helix-helix"/>
    <property type="match status" value="1"/>
</dbReference>
<keyword evidence="2" id="KW-1277">Toxin-antitoxin system</keyword>
<dbReference type="RefSeq" id="WP_344753743.1">
    <property type="nucleotide sequence ID" value="NZ_BAABBW010000003.1"/>
</dbReference>
<evidence type="ECO:0000256" key="2">
    <source>
        <dbReference type="ARBA" id="ARBA00022649"/>
    </source>
</evidence>
<evidence type="ECO:0000256" key="6">
    <source>
        <dbReference type="ARBA" id="ARBA00049988"/>
    </source>
</evidence>
<dbReference type="EMBL" id="BAABBW010000003">
    <property type="protein sequence ID" value="GAA4174704.1"/>
    <property type="molecule type" value="Genomic_DNA"/>
</dbReference>
<keyword evidence="5" id="KW-0804">Transcription</keyword>
<dbReference type="Gene3D" id="1.20.5.780">
    <property type="entry name" value="Single helix bin"/>
    <property type="match status" value="1"/>
</dbReference>
<evidence type="ECO:0000313" key="7">
    <source>
        <dbReference type="EMBL" id="GAA4174704.1"/>
    </source>
</evidence>
<evidence type="ECO:0000256" key="1">
    <source>
        <dbReference type="ARBA" id="ARBA00022491"/>
    </source>
</evidence>
<dbReference type="Proteomes" id="UP001501079">
    <property type="component" value="Unassembled WGS sequence"/>
</dbReference>
<organism evidence="7 8">
    <name type="scientific">Gryllotalpicola koreensis</name>
    <dbReference type="NCBI Taxonomy" id="993086"/>
    <lineage>
        <taxon>Bacteria</taxon>
        <taxon>Bacillati</taxon>
        <taxon>Actinomycetota</taxon>
        <taxon>Actinomycetes</taxon>
        <taxon>Micrococcales</taxon>
        <taxon>Microbacteriaceae</taxon>
        <taxon>Gryllotalpicola</taxon>
    </lineage>
</organism>
<dbReference type="InterPro" id="IPR010985">
    <property type="entry name" value="Ribbon_hlx_hlx"/>
</dbReference>
<keyword evidence="8" id="KW-1185">Reference proteome</keyword>
<keyword evidence="4" id="KW-0238">DNA-binding</keyword>
<evidence type="ECO:0000256" key="3">
    <source>
        <dbReference type="ARBA" id="ARBA00023015"/>
    </source>
</evidence>
<evidence type="ECO:0000313" key="8">
    <source>
        <dbReference type="Proteomes" id="UP001501079"/>
    </source>
</evidence>
<proteinExistence type="inferred from homology"/>
<accession>A0ABP8A0F4</accession>
<gene>
    <name evidence="7" type="ORF">GCM10022287_19000</name>
</gene>
<name>A0ABP8A0F4_9MICO</name>
<dbReference type="PANTHER" id="PTHR35401">
    <property type="entry name" value="COPG FAMILY HELIX-TURN-HELIX PROTEIN-RELATED-RELATED"/>
    <property type="match status" value="1"/>
</dbReference>
<sequence>MRKSERLDLRLTAEQKATIEQAASLEGTTAAGFTVAAVMERASEAIYRAKSLSLSAEAWDEFVEILDSRPAVPAPILELLSTPSVLER</sequence>
<comment type="similarity">
    <text evidence="6">Belongs to the TacA antitoxin family.</text>
</comment>
<dbReference type="Pfam" id="PF08681">
    <property type="entry name" value="TacA1"/>
    <property type="match status" value="1"/>
</dbReference>
<keyword evidence="1" id="KW-0678">Repressor</keyword>
<dbReference type="PANTHER" id="PTHR35401:SF1">
    <property type="entry name" value="CYTOPLASMIC PROTEIN"/>
    <property type="match status" value="1"/>
</dbReference>
<keyword evidence="3" id="KW-0805">Transcription regulation</keyword>
<evidence type="ECO:0000256" key="5">
    <source>
        <dbReference type="ARBA" id="ARBA00023163"/>
    </source>
</evidence>
<dbReference type="InterPro" id="IPR014795">
    <property type="entry name" value="TacA_1-like"/>
</dbReference>
<reference evidence="8" key="1">
    <citation type="journal article" date="2019" name="Int. J. Syst. Evol. Microbiol.">
        <title>The Global Catalogue of Microorganisms (GCM) 10K type strain sequencing project: providing services to taxonomists for standard genome sequencing and annotation.</title>
        <authorList>
            <consortium name="The Broad Institute Genomics Platform"/>
            <consortium name="The Broad Institute Genome Sequencing Center for Infectious Disease"/>
            <person name="Wu L."/>
            <person name="Ma J."/>
        </authorList>
    </citation>
    <scope>NUCLEOTIDE SEQUENCE [LARGE SCALE GENOMIC DNA]</scope>
    <source>
        <strain evidence="8">JCM 17591</strain>
    </source>
</reference>